<dbReference type="EMBL" id="JBHSBM010000059">
    <property type="protein sequence ID" value="MFC4062776.1"/>
    <property type="molecule type" value="Genomic_DNA"/>
</dbReference>
<dbReference type="RefSeq" id="WP_377294198.1">
    <property type="nucleotide sequence ID" value="NZ_JBHSBM010000059.1"/>
</dbReference>
<sequence length="86" mass="9265">MIAKIAPAYGRDMAGLVSYLFGPGRGNEHRDQRVIAADEQLEVADGTRLDTPAHRGRVAELGHALDDHRLVAGCGTARFPWLQASA</sequence>
<keyword evidence="2" id="KW-1185">Reference proteome</keyword>
<accession>A0ABV8IGW1</accession>
<proteinExistence type="predicted"/>
<comment type="caution">
    <text evidence="1">The sequence shown here is derived from an EMBL/GenBank/DDBJ whole genome shotgun (WGS) entry which is preliminary data.</text>
</comment>
<dbReference type="Proteomes" id="UP001595850">
    <property type="component" value="Unassembled WGS sequence"/>
</dbReference>
<evidence type="ECO:0000313" key="2">
    <source>
        <dbReference type="Proteomes" id="UP001595850"/>
    </source>
</evidence>
<organism evidence="1 2">
    <name type="scientific">Planomonospora corallina</name>
    <dbReference type="NCBI Taxonomy" id="1806052"/>
    <lineage>
        <taxon>Bacteria</taxon>
        <taxon>Bacillati</taxon>
        <taxon>Actinomycetota</taxon>
        <taxon>Actinomycetes</taxon>
        <taxon>Streptosporangiales</taxon>
        <taxon>Streptosporangiaceae</taxon>
        <taxon>Planomonospora</taxon>
    </lineage>
</organism>
<evidence type="ECO:0000313" key="1">
    <source>
        <dbReference type="EMBL" id="MFC4062776.1"/>
    </source>
</evidence>
<gene>
    <name evidence="1" type="ORF">ACFOWE_31180</name>
</gene>
<name>A0ABV8IGW1_9ACTN</name>
<protein>
    <submittedName>
        <fullName evidence="1">Uncharacterized protein</fullName>
    </submittedName>
</protein>
<reference evidence="2" key="1">
    <citation type="journal article" date="2019" name="Int. J. Syst. Evol. Microbiol.">
        <title>The Global Catalogue of Microorganisms (GCM) 10K type strain sequencing project: providing services to taxonomists for standard genome sequencing and annotation.</title>
        <authorList>
            <consortium name="The Broad Institute Genomics Platform"/>
            <consortium name="The Broad Institute Genome Sequencing Center for Infectious Disease"/>
            <person name="Wu L."/>
            <person name="Ma J."/>
        </authorList>
    </citation>
    <scope>NUCLEOTIDE SEQUENCE [LARGE SCALE GENOMIC DNA]</scope>
    <source>
        <strain evidence="2">TBRC 4489</strain>
    </source>
</reference>